<gene>
    <name evidence="1" type="ordered locus">DMR_36880</name>
</gene>
<dbReference type="RefSeq" id="WP_015862321.1">
    <property type="nucleotide sequence ID" value="NC_012796.1"/>
</dbReference>
<evidence type="ECO:0000313" key="2">
    <source>
        <dbReference type="Proteomes" id="UP000009071"/>
    </source>
</evidence>
<dbReference type="HOGENOM" id="CLU_191328_0_0_7"/>
<organism evidence="1 2">
    <name type="scientific">Solidesulfovibrio magneticus (strain ATCC 700980 / DSM 13731 / RS-1)</name>
    <name type="common">Desulfovibrio magneticus</name>
    <dbReference type="NCBI Taxonomy" id="573370"/>
    <lineage>
        <taxon>Bacteria</taxon>
        <taxon>Pseudomonadati</taxon>
        <taxon>Thermodesulfobacteriota</taxon>
        <taxon>Desulfovibrionia</taxon>
        <taxon>Desulfovibrionales</taxon>
        <taxon>Desulfovibrionaceae</taxon>
        <taxon>Solidesulfovibrio</taxon>
    </lineage>
</organism>
<reference evidence="1 2" key="1">
    <citation type="journal article" date="2009" name="Genome Res.">
        <title>Whole genome sequence of Desulfovibrio magneticus strain RS-1 revealed common gene clusters in magnetotactic bacteria.</title>
        <authorList>
            <person name="Nakazawa H."/>
            <person name="Arakaki A."/>
            <person name="Narita-Yamada S."/>
            <person name="Yashiro I."/>
            <person name="Jinno K."/>
            <person name="Aoki N."/>
            <person name="Tsuruyama A."/>
            <person name="Okamura Y."/>
            <person name="Tanikawa S."/>
            <person name="Fujita N."/>
            <person name="Takeyama H."/>
            <person name="Matsunaga T."/>
        </authorList>
    </citation>
    <scope>NUCLEOTIDE SEQUENCE [LARGE SCALE GENOMIC DNA]</scope>
    <source>
        <strain evidence="2">ATCC 700980 / DSM 13731 / RS-1</strain>
    </source>
</reference>
<name>C4XM51_SOLM1</name>
<evidence type="ECO:0000313" key="1">
    <source>
        <dbReference type="EMBL" id="BAH77179.1"/>
    </source>
</evidence>
<proteinExistence type="predicted"/>
<dbReference type="EMBL" id="AP010904">
    <property type="protein sequence ID" value="BAH77179.1"/>
    <property type="molecule type" value="Genomic_DNA"/>
</dbReference>
<accession>C4XM51</accession>
<sequence length="72" mass="8051">MDTEKFDALAFQDEIYQELRPLEGLFQAMDAVSTETHGELPRLFAEIGLALTRNLRAKVLSIATTNTGKSHE</sequence>
<dbReference type="AlphaFoldDB" id="C4XM51"/>
<dbReference type="STRING" id="573370.DMR_36880"/>
<dbReference type="KEGG" id="dma:DMR_36880"/>
<dbReference type="Proteomes" id="UP000009071">
    <property type="component" value="Chromosome"/>
</dbReference>
<protein>
    <submittedName>
        <fullName evidence="1">Uncharacterized protein</fullName>
    </submittedName>
</protein>
<keyword evidence="2" id="KW-1185">Reference proteome</keyword>